<dbReference type="STRING" id="1379680.GCA_001612615_00275"/>
<reference evidence="4 5" key="1">
    <citation type="submission" date="2017-09" db="EMBL/GenBank/DDBJ databases">
        <authorList>
            <person name="Ehlers B."/>
            <person name="Leendertz F.H."/>
        </authorList>
    </citation>
    <scope>NUCLEOTIDE SEQUENCE [LARGE SCALE GENOMIC DNA]</scope>
    <source>
        <strain evidence="4 5">DSM 45537</strain>
    </source>
</reference>
<evidence type="ECO:0000313" key="5">
    <source>
        <dbReference type="Proteomes" id="UP000219565"/>
    </source>
</evidence>
<dbReference type="OrthoDB" id="193314at2"/>
<feature type="region of interest" description="Disordered" evidence="2">
    <location>
        <begin position="27"/>
        <end position="52"/>
    </location>
</feature>
<gene>
    <name evidence="4" type="ORF">SAMN04244553_0738</name>
</gene>
<feature type="compositionally biased region" description="Low complexity" evidence="2">
    <location>
        <begin position="28"/>
        <end position="42"/>
    </location>
</feature>
<feature type="signal peptide" evidence="3">
    <location>
        <begin position="1"/>
        <end position="25"/>
    </location>
</feature>
<dbReference type="EMBL" id="OBEG01000001">
    <property type="protein sequence ID" value="SNY76561.1"/>
    <property type="molecule type" value="Genomic_DNA"/>
</dbReference>
<dbReference type="InterPro" id="IPR005519">
    <property type="entry name" value="Acid_phosphat_B-like"/>
</dbReference>
<protein>
    <submittedName>
        <fullName evidence="4">HAD superfamily, subfamily IIIB (Acid phosphatase)</fullName>
    </submittedName>
</protein>
<dbReference type="PANTHER" id="PTHR31284:SF10">
    <property type="entry name" value="ACID PHOSPHATASE-LIKE PROTEIN"/>
    <property type="match status" value="1"/>
</dbReference>
<dbReference type="PANTHER" id="PTHR31284">
    <property type="entry name" value="ACID PHOSPHATASE-LIKE PROTEIN"/>
    <property type="match status" value="1"/>
</dbReference>
<proteinExistence type="predicted"/>
<dbReference type="Pfam" id="PF03767">
    <property type="entry name" value="Acid_phosphat_B"/>
    <property type="match status" value="1"/>
</dbReference>
<name>A0A285KZC7_9NOCA</name>
<evidence type="ECO:0000256" key="1">
    <source>
        <dbReference type="ARBA" id="ARBA00022729"/>
    </source>
</evidence>
<organism evidence="4 5">
    <name type="scientific">Nocardia amikacinitolerans</name>
    <dbReference type="NCBI Taxonomy" id="756689"/>
    <lineage>
        <taxon>Bacteria</taxon>
        <taxon>Bacillati</taxon>
        <taxon>Actinomycetota</taxon>
        <taxon>Actinomycetes</taxon>
        <taxon>Mycobacteriales</taxon>
        <taxon>Nocardiaceae</taxon>
        <taxon>Nocardia</taxon>
    </lineage>
</organism>
<keyword evidence="1 3" id="KW-0732">Signal</keyword>
<dbReference type="Gene3D" id="3.40.50.1000">
    <property type="entry name" value="HAD superfamily/HAD-like"/>
    <property type="match status" value="1"/>
</dbReference>
<dbReference type="InterPro" id="IPR036412">
    <property type="entry name" value="HAD-like_sf"/>
</dbReference>
<dbReference type="SUPFAM" id="SSF56784">
    <property type="entry name" value="HAD-like"/>
    <property type="match status" value="1"/>
</dbReference>
<evidence type="ECO:0000256" key="2">
    <source>
        <dbReference type="SAM" id="MobiDB-lite"/>
    </source>
</evidence>
<feature type="compositionally biased region" description="Gly residues" evidence="2">
    <location>
        <begin position="43"/>
        <end position="52"/>
    </location>
</feature>
<dbReference type="Proteomes" id="UP000219565">
    <property type="component" value="Unassembled WGS sequence"/>
</dbReference>
<dbReference type="RefSeq" id="WP_067778142.1">
    <property type="nucleotide sequence ID" value="NZ_JAMTCV010000002.1"/>
</dbReference>
<keyword evidence="5" id="KW-1185">Reference proteome</keyword>
<feature type="chain" id="PRO_5011613940" evidence="3">
    <location>
        <begin position="26"/>
        <end position="219"/>
    </location>
</feature>
<dbReference type="AlphaFoldDB" id="A0A285KZC7"/>
<evidence type="ECO:0000256" key="3">
    <source>
        <dbReference type="SAM" id="SignalP"/>
    </source>
</evidence>
<dbReference type="InterPro" id="IPR023214">
    <property type="entry name" value="HAD_sf"/>
</dbReference>
<evidence type="ECO:0000313" key="4">
    <source>
        <dbReference type="EMBL" id="SNY76561.1"/>
    </source>
</evidence>
<accession>A0A285KZC7</accession>
<sequence length="219" mass="22149">MRRSVAGIALGITITVAAPLSAAQADTGSSSLSGGSGSSSLSGGSGSSSLSGGGGLPPYAQWITEVQTVAAQARDYLAGRLPGATRPAIVLDIDNTSLETQYNPGPITPAIAPILQLATWAESQGAAIIFVTGRPALMNLYTQTNLTAVGYPVDGLYGSPLTTLSAGSSGLEQYKTNARIDIEGDGYTIVANIGNSASDLAGGHAERTFKLPDYDGKLS</sequence>